<dbReference type="GO" id="GO:0017003">
    <property type="term" value="P:protein-heme linkage"/>
    <property type="evidence" value="ECO:0007669"/>
    <property type="project" value="InterPro"/>
</dbReference>
<dbReference type="AlphaFoldDB" id="A0A381ZTT2"/>
<evidence type="ECO:0000256" key="3">
    <source>
        <dbReference type="SAM" id="Phobius"/>
    </source>
</evidence>
<dbReference type="SUPFAM" id="SSF82093">
    <property type="entry name" value="Heme chaperone CcmE"/>
    <property type="match status" value="1"/>
</dbReference>
<accession>A0A381ZTT2</accession>
<dbReference type="Gene3D" id="2.40.50.140">
    <property type="entry name" value="Nucleic acid-binding proteins"/>
    <property type="match status" value="1"/>
</dbReference>
<name>A0A381ZTT2_9ZZZZ</name>
<keyword evidence="3" id="KW-1133">Transmembrane helix</keyword>
<keyword evidence="2 3" id="KW-0472">Membrane</keyword>
<evidence type="ECO:0008006" key="5">
    <source>
        <dbReference type="Google" id="ProtNLM"/>
    </source>
</evidence>
<comment type="subcellular location">
    <subcellularLocation>
        <location evidence="1">Membrane</location>
    </subcellularLocation>
</comment>
<dbReference type="InterPro" id="IPR004329">
    <property type="entry name" value="CcmE"/>
</dbReference>
<dbReference type="GO" id="GO:0017004">
    <property type="term" value="P:cytochrome complex assembly"/>
    <property type="evidence" value="ECO:0007669"/>
    <property type="project" value="InterPro"/>
</dbReference>
<feature type="transmembrane region" description="Helical" evidence="3">
    <location>
        <begin position="26"/>
        <end position="45"/>
    </location>
</feature>
<evidence type="ECO:0000313" key="4">
    <source>
        <dbReference type="EMBL" id="SVA92217.1"/>
    </source>
</evidence>
<dbReference type="GO" id="GO:0020037">
    <property type="term" value="F:heme binding"/>
    <property type="evidence" value="ECO:0007669"/>
    <property type="project" value="InterPro"/>
</dbReference>
<gene>
    <name evidence="4" type="ORF">METZ01_LOCUS145071</name>
</gene>
<dbReference type="InterPro" id="IPR012340">
    <property type="entry name" value="NA-bd_OB-fold"/>
</dbReference>
<evidence type="ECO:0000256" key="1">
    <source>
        <dbReference type="ARBA" id="ARBA00004370"/>
    </source>
</evidence>
<keyword evidence="3" id="KW-0812">Transmembrane</keyword>
<proteinExistence type="predicted"/>
<dbReference type="Pfam" id="PF03100">
    <property type="entry name" value="CcmE"/>
    <property type="match status" value="1"/>
</dbReference>
<dbReference type="GO" id="GO:0005886">
    <property type="term" value="C:plasma membrane"/>
    <property type="evidence" value="ECO:0007669"/>
    <property type="project" value="InterPro"/>
</dbReference>
<reference evidence="4" key="1">
    <citation type="submission" date="2018-05" db="EMBL/GenBank/DDBJ databases">
        <authorList>
            <person name="Lanie J.A."/>
            <person name="Ng W.-L."/>
            <person name="Kazmierczak K.M."/>
            <person name="Andrzejewski T.M."/>
            <person name="Davidsen T.M."/>
            <person name="Wayne K.J."/>
            <person name="Tettelin H."/>
            <person name="Glass J.I."/>
            <person name="Rusch D."/>
            <person name="Podicherti R."/>
            <person name="Tsui H.-C.T."/>
            <person name="Winkler M.E."/>
        </authorList>
    </citation>
    <scope>NUCLEOTIDE SEQUENCE</scope>
</reference>
<dbReference type="InterPro" id="IPR036127">
    <property type="entry name" value="CcmE-like_sf"/>
</dbReference>
<dbReference type="EMBL" id="UINC01022491">
    <property type="protein sequence ID" value="SVA92217.1"/>
    <property type="molecule type" value="Genomic_DNA"/>
</dbReference>
<sequence length="154" mass="17480">MAAFYNDYLQNLLLLIRNTLIGKSRFFLIGFVLLLGIGYLVSAAFPGNTSYYFTVRELDEFSGEKGGRNFRVKGELVAQSFVRKELDTTAEFMLFEGDHTLRATYSGVVPDLFFDERSEIILQGVYGPDEIFQVETVSVLCPSKYEGLEEEEEP</sequence>
<protein>
    <recommendedName>
        <fullName evidence="5">Cytochrome c-type biogenesis protein CcmE</fullName>
    </recommendedName>
</protein>
<organism evidence="4">
    <name type="scientific">marine metagenome</name>
    <dbReference type="NCBI Taxonomy" id="408172"/>
    <lineage>
        <taxon>unclassified sequences</taxon>
        <taxon>metagenomes</taxon>
        <taxon>ecological metagenomes</taxon>
    </lineage>
</organism>
<evidence type="ECO:0000256" key="2">
    <source>
        <dbReference type="ARBA" id="ARBA00023136"/>
    </source>
</evidence>